<keyword evidence="3" id="KW-1185">Reference proteome</keyword>
<dbReference type="Pfam" id="PF08845">
    <property type="entry name" value="SymE_toxin"/>
    <property type="match status" value="1"/>
</dbReference>
<proteinExistence type="predicted"/>
<dbReference type="Proteomes" id="UP001467690">
    <property type="component" value="Unassembled WGS sequence"/>
</dbReference>
<organism evidence="2 3">
    <name type="scientific">Catenovulum sediminis</name>
    <dbReference type="NCBI Taxonomy" id="1740262"/>
    <lineage>
        <taxon>Bacteria</taxon>
        <taxon>Pseudomonadati</taxon>
        <taxon>Pseudomonadota</taxon>
        <taxon>Gammaproteobacteria</taxon>
        <taxon>Alteromonadales</taxon>
        <taxon>Alteromonadaceae</taxon>
        <taxon>Catenovulum</taxon>
    </lineage>
</organism>
<name>A0ABV1RIP7_9ALTE</name>
<accession>A0ABV1RIP7</accession>
<evidence type="ECO:0000313" key="3">
    <source>
        <dbReference type="Proteomes" id="UP001467690"/>
    </source>
</evidence>
<comment type="caution">
    <text evidence="2">The sequence shown here is derived from an EMBL/GenBank/DDBJ whole genome shotgun (WGS) entry which is preliminary data.</text>
</comment>
<gene>
    <name evidence="2" type="ORF">ABS311_13030</name>
</gene>
<dbReference type="RefSeq" id="WP_350402275.1">
    <property type="nucleotide sequence ID" value="NZ_JBELOE010000234.1"/>
</dbReference>
<dbReference type="EMBL" id="JBELOE010000234">
    <property type="protein sequence ID" value="MER2492803.1"/>
    <property type="molecule type" value="Genomic_DNA"/>
</dbReference>
<evidence type="ECO:0000313" key="2">
    <source>
        <dbReference type="EMBL" id="MER2492803.1"/>
    </source>
</evidence>
<feature type="domain" description="Toxin SymE-like" evidence="1">
    <location>
        <begin position="8"/>
        <end position="65"/>
    </location>
</feature>
<evidence type="ECO:0000259" key="1">
    <source>
        <dbReference type="Pfam" id="PF08845"/>
    </source>
</evidence>
<reference evidence="2 3" key="1">
    <citation type="submission" date="2024-06" db="EMBL/GenBank/DDBJ databases">
        <authorList>
            <person name="Chen R.Y."/>
        </authorList>
    </citation>
    <scope>NUCLEOTIDE SEQUENCE [LARGE SCALE GENOMIC DNA]</scope>
    <source>
        <strain evidence="2 3">D2</strain>
    </source>
</reference>
<protein>
    <submittedName>
        <fullName evidence="2">SymE family type I addiction module toxin</fullName>
    </submittedName>
</protein>
<sequence length="68" mass="7917">MAKTKNQQRQLKVREAYHSYQLSQNCHQRTPIGEIHLKGHWLIQAGFEIDSPVKVRVMEGCLVLTSER</sequence>
<dbReference type="InterPro" id="IPR014944">
    <property type="entry name" value="Toxin_SymE-like"/>
</dbReference>